<dbReference type="Pfam" id="PF01471">
    <property type="entry name" value="PG_binding_1"/>
    <property type="match status" value="1"/>
</dbReference>
<dbReference type="PANTHER" id="PTHR47053">
    <property type="entry name" value="MUREIN DD-ENDOPEPTIDASE MEPH-RELATED"/>
    <property type="match status" value="1"/>
</dbReference>
<dbReference type="InterPro" id="IPR051202">
    <property type="entry name" value="Peptidase_C40"/>
</dbReference>
<dbReference type="GO" id="GO:0008234">
    <property type="term" value="F:cysteine-type peptidase activity"/>
    <property type="evidence" value="ECO:0007669"/>
    <property type="project" value="UniProtKB-KW"/>
</dbReference>
<proteinExistence type="inferred from homology"/>
<keyword evidence="2" id="KW-0645">Protease</keyword>
<dbReference type="Proteomes" id="UP000199662">
    <property type="component" value="Unassembled WGS sequence"/>
</dbReference>
<evidence type="ECO:0000259" key="5">
    <source>
        <dbReference type="PROSITE" id="PS51935"/>
    </source>
</evidence>
<keyword evidence="4" id="KW-0788">Thiol protease</keyword>
<evidence type="ECO:0000256" key="3">
    <source>
        <dbReference type="ARBA" id="ARBA00022801"/>
    </source>
</evidence>
<dbReference type="InterPro" id="IPR036366">
    <property type="entry name" value="PGBDSf"/>
</dbReference>
<dbReference type="InterPro" id="IPR000064">
    <property type="entry name" value="NLP_P60_dom"/>
</dbReference>
<dbReference type="EMBL" id="FNZK01000009">
    <property type="protein sequence ID" value="SEJ52236.1"/>
    <property type="molecule type" value="Genomic_DNA"/>
</dbReference>
<name>A0A1H6ZHQ6_9FIRM</name>
<dbReference type="PANTHER" id="PTHR47053:SF1">
    <property type="entry name" value="MUREIN DD-ENDOPEPTIDASE MEPH-RELATED"/>
    <property type="match status" value="1"/>
</dbReference>
<evidence type="ECO:0000313" key="7">
    <source>
        <dbReference type="Proteomes" id="UP000199662"/>
    </source>
</evidence>
<sequence length="251" mass="27787">MIGNFMKLILYSIIITLLFVLLPPTAANAAKSLSQSSHGSEVIALQQQLKRLNYTITSIDGIFGLETKQAVLEFQRDQRIKINGIVDGQTWRALKKATPIVKKREAVPAVGQINFPNSPAPEGSPFITTNMVPPIIQTAKHYIGVPYQFGGTTPKGFDCSGYLQYVFAQQKISIPRTADEQYRLGKNISRSALQSGDLVFFTTYEPGPSHCGIYIGDGKFIHTSSSKGVRIDELDNSYWKPKYIGAKRITK</sequence>
<evidence type="ECO:0000256" key="2">
    <source>
        <dbReference type="ARBA" id="ARBA00022670"/>
    </source>
</evidence>
<evidence type="ECO:0000313" key="6">
    <source>
        <dbReference type="EMBL" id="SEJ52236.1"/>
    </source>
</evidence>
<feature type="domain" description="NlpC/P60" evidence="5">
    <location>
        <begin position="129"/>
        <end position="250"/>
    </location>
</feature>
<dbReference type="Pfam" id="PF00877">
    <property type="entry name" value="NLPC_P60"/>
    <property type="match status" value="1"/>
</dbReference>
<accession>A0A1H6ZHQ6</accession>
<dbReference type="GO" id="GO:0006508">
    <property type="term" value="P:proteolysis"/>
    <property type="evidence" value="ECO:0007669"/>
    <property type="project" value="UniProtKB-KW"/>
</dbReference>
<evidence type="ECO:0000256" key="4">
    <source>
        <dbReference type="ARBA" id="ARBA00022807"/>
    </source>
</evidence>
<organism evidence="6 7">
    <name type="scientific">Propionispira arboris</name>
    <dbReference type="NCBI Taxonomy" id="84035"/>
    <lineage>
        <taxon>Bacteria</taxon>
        <taxon>Bacillati</taxon>
        <taxon>Bacillota</taxon>
        <taxon>Negativicutes</taxon>
        <taxon>Selenomonadales</taxon>
        <taxon>Selenomonadaceae</taxon>
        <taxon>Propionispira</taxon>
    </lineage>
</organism>
<gene>
    <name evidence="6" type="ORF">SAMN05660742_109107</name>
</gene>
<evidence type="ECO:0000256" key="1">
    <source>
        <dbReference type="ARBA" id="ARBA00007074"/>
    </source>
</evidence>
<dbReference type="Gene3D" id="3.90.1720.10">
    <property type="entry name" value="endopeptidase domain like (from Nostoc punctiforme)"/>
    <property type="match status" value="1"/>
</dbReference>
<keyword evidence="3 6" id="KW-0378">Hydrolase</keyword>
<comment type="similarity">
    <text evidence="1">Belongs to the peptidase C40 family.</text>
</comment>
<dbReference type="SUPFAM" id="SSF54001">
    <property type="entry name" value="Cysteine proteinases"/>
    <property type="match status" value="1"/>
</dbReference>
<protein>
    <submittedName>
        <fullName evidence="6">Cell wall-associated hydrolase, NlpC family</fullName>
    </submittedName>
</protein>
<dbReference type="STRING" id="84035.SAMN05660742_109107"/>
<reference evidence="6 7" key="1">
    <citation type="submission" date="2016-10" db="EMBL/GenBank/DDBJ databases">
        <authorList>
            <person name="de Groot N.N."/>
        </authorList>
    </citation>
    <scope>NUCLEOTIDE SEQUENCE [LARGE SCALE GENOMIC DNA]</scope>
    <source>
        <strain evidence="6 7">DSM 2179</strain>
    </source>
</reference>
<dbReference type="AlphaFoldDB" id="A0A1H6ZHQ6"/>
<dbReference type="Gene3D" id="1.10.101.10">
    <property type="entry name" value="PGBD-like superfamily/PGBD"/>
    <property type="match status" value="1"/>
</dbReference>
<dbReference type="SUPFAM" id="SSF47090">
    <property type="entry name" value="PGBD-like"/>
    <property type="match status" value="1"/>
</dbReference>
<dbReference type="PROSITE" id="PS51935">
    <property type="entry name" value="NLPC_P60"/>
    <property type="match status" value="1"/>
</dbReference>
<dbReference type="InterPro" id="IPR038765">
    <property type="entry name" value="Papain-like_cys_pep_sf"/>
</dbReference>
<dbReference type="InterPro" id="IPR036365">
    <property type="entry name" value="PGBD-like_sf"/>
</dbReference>
<keyword evidence="7" id="KW-1185">Reference proteome</keyword>
<dbReference type="InterPro" id="IPR002477">
    <property type="entry name" value="Peptidoglycan-bd-like"/>
</dbReference>